<dbReference type="InterPro" id="IPR011042">
    <property type="entry name" value="6-blade_b-propeller_TolB-like"/>
</dbReference>
<proteinExistence type="predicted"/>
<accession>X1UBD7</accession>
<sequence length="253" mass="27930">IFSRAKMSFRTSKDPVGAPLFYREVNLPFIDADKDPSRIRWRFGSIASPKPPIVLQNLPVCGNCHSFSRDGTTLAMDVDYASSKGSYIITKVKQEMVLTSSDIITWADFSEGEQTHGLLSQISPDGRYAISTVKDLSVFIAMPTLAFSQLFFPVKGILCVFDRETGEFRALPGADDPVFVQSNPTWSPDGKYIVFARAKAPDLQDTKHQGFVWLTPAESEEFVADGKPFRFDLYRIPFNDGAGGTPEPLAGAS</sequence>
<dbReference type="InterPro" id="IPR011659">
    <property type="entry name" value="WD40"/>
</dbReference>
<dbReference type="Pfam" id="PF07676">
    <property type="entry name" value="PD40"/>
    <property type="match status" value="1"/>
</dbReference>
<gene>
    <name evidence="1" type="ORF">S12H4_46192</name>
</gene>
<feature type="non-terminal residue" evidence="1">
    <location>
        <position position="1"/>
    </location>
</feature>
<reference evidence="1" key="1">
    <citation type="journal article" date="2014" name="Front. Microbiol.">
        <title>High frequency of phylogenetically diverse reductive dehalogenase-homologous genes in deep subseafloor sedimentary metagenomes.</title>
        <authorList>
            <person name="Kawai M."/>
            <person name="Futagami T."/>
            <person name="Toyoda A."/>
            <person name="Takaki Y."/>
            <person name="Nishi S."/>
            <person name="Hori S."/>
            <person name="Arai W."/>
            <person name="Tsubouchi T."/>
            <person name="Morono Y."/>
            <person name="Uchiyama I."/>
            <person name="Ito T."/>
            <person name="Fujiyama A."/>
            <person name="Inagaki F."/>
            <person name="Takami H."/>
        </authorList>
    </citation>
    <scope>NUCLEOTIDE SEQUENCE</scope>
    <source>
        <strain evidence="1">Expedition CK06-06</strain>
    </source>
</reference>
<dbReference type="SUPFAM" id="SSF82171">
    <property type="entry name" value="DPP6 N-terminal domain-like"/>
    <property type="match status" value="1"/>
</dbReference>
<dbReference type="EMBL" id="BARW01028638">
    <property type="protein sequence ID" value="GAJ14809.1"/>
    <property type="molecule type" value="Genomic_DNA"/>
</dbReference>
<dbReference type="AlphaFoldDB" id="X1UBD7"/>
<feature type="non-terminal residue" evidence="1">
    <location>
        <position position="253"/>
    </location>
</feature>
<organism evidence="1">
    <name type="scientific">marine sediment metagenome</name>
    <dbReference type="NCBI Taxonomy" id="412755"/>
    <lineage>
        <taxon>unclassified sequences</taxon>
        <taxon>metagenomes</taxon>
        <taxon>ecological metagenomes</taxon>
    </lineage>
</organism>
<protein>
    <submittedName>
        <fullName evidence="1">Uncharacterized protein</fullName>
    </submittedName>
</protein>
<comment type="caution">
    <text evidence="1">The sequence shown here is derived from an EMBL/GenBank/DDBJ whole genome shotgun (WGS) entry which is preliminary data.</text>
</comment>
<dbReference type="Gene3D" id="2.120.10.30">
    <property type="entry name" value="TolB, C-terminal domain"/>
    <property type="match status" value="1"/>
</dbReference>
<name>X1UBD7_9ZZZZ</name>
<evidence type="ECO:0000313" key="1">
    <source>
        <dbReference type="EMBL" id="GAJ14809.1"/>
    </source>
</evidence>